<name>A0A7C8R0W6_ORBOL</name>
<sequence>MNGMDADYDVTRLIFKPRHAQADNVDRIQLPLEIQKPWANRGNGALGDMGRDENSTDPFVTQSRSLTVQSYGTMDQVPYAELLVYPAGFINPMDSANTNRKDCALAIFHNILIVWI</sequence>
<dbReference type="Proteomes" id="UP000483672">
    <property type="component" value="Unassembled WGS sequence"/>
</dbReference>
<evidence type="ECO:0000313" key="5">
    <source>
        <dbReference type="Proteomes" id="UP000483672"/>
    </source>
</evidence>
<evidence type="ECO:0000313" key="4">
    <source>
        <dbReference type="Proteomes" id="UP000472727"/>
    </source>
</evidence>
<dbReference type="Proteomes" id="UP000472727">
    <property type="component" value="Unassembled WGS sequence"/>
</dbReference>
<evidence type="ECO:0000313" key="2">
    <source>
        <dbReference type="EMBL" id="KAF3225405.1"/>
    </source>
</evidence>
<accession>A0A7C8R0W6</accession>
<evidence type="ECO:0000313" key="3">
    <source>
        <dbReference type="EMBL" id="KAF3228090.1"/>
    </source>
</evidence>
<proteinExistence type="predicted"/>
<dbReference type="EMBL" id="WIWS01000015">
    <property type="protein sequence ID" value="KAF3225405.1"/>
    <property type="molecule type" value="Genomic_DNA"/>
</dbReference>
<dbReference type="AlphaFoldDB" id="A0A7C8R0W6"/>
<organism evidence="3 5">
    <name type="scientific">Orbilia oligospora</name>
    <name type="common">Nematode-trapping fungus</name>
    <name type="synonym">Arthrobotrys oligospora</name>
    <dbReference type="NCBI Taxonomy" id="2813651"/>
    <lineage>
        <taxon>Eukaryota</taxon>
        <taxon>Fungi</taxon>
        <taxon>Dikarya</taxon>
        <taxon>Ascomycota</taxon>
        <taxon>Pezizomycotina</taxon>
        <taxon>Orbiliomycetes</taxon>
        <taxon>Orbiliales</taxon>
        <taxon>Orbiliaceae</taxon>
        <taxon>Orbilia</taxon>
    </lineage>
</organism>
<gene>
    <name evidence="2" type="ORF">TWF106_002544</name>
    <name evidence="3" type="ORF">TWF191_003028</name>
    <name evidence="1" type="ORF">TWF679_001548</name>
</gene>
<dbReference type="EMBL" id="WIPF01000017">
    <property type="protein sequence ID" value="KAF3228090.1"/>
    <property type="molecule type" value="Genomic_DNA"/>
</dbReference>
<evidence type="ECO:0000313" key="1">
    <source>
        <dbReference type="EMBL" id="KAF3199330.1"/>
    </source>
</evidence>
<dbReference type="Proteomes" id="UP000614610">
    <property type="component" value="Unassembled WGS sequence"/>
</dbReference>
<protein>
    <submittedName>
        <fullName evidence="3">Uncharacterized protein</fullName>
    </submittedName>
</protein>
<reference evidence="4 5" key="1">
    <citation type="submission" date="2019-06" db="EMBL/GenBank/DDBJ databases">
        <authorList>
            <person name="Palmer J.M."/>
        </authorList>
    </citation>
    <scope>NUCLEOTIDE SEQUENCE [LARGE SCALE GENOMIC DNA]</scope>
    <source>
        <strain evidence="2 4">TWF106</strain>
        <strain evidence="3 5">TWF191</strain>
        <strain evidence="1">TWF679</strain>
    </source>
</reference>
<dbReference type="EMBL" id="WIWT01000120">
    <property type="protein sequence ID" value="KAF3199330.1"/>
    <property type="molecule type" value="Genomic_DNA"/>
</dbReference>
<comment type="caution">
    <text evidence="3">The sequence shown here is derived from an EMBL/GenBank/DDBJ whole genome shotgun (WGS) entry which is preliminary data.</text>
</comment>